<dbReference type="Proteomes" id="UP001154322">
    <property type="component" value="Unassembled WGS sequence"/>
</dbReference>
<reference evidence="1" key="1">
    <citation type="submission" date="2022-06" db="EMBL/GenBank/DDBJ databases">
        <authorList>
            <person name="Dietemann V."/>
            <person name="Ory F."/>
            <person name="Dainat B."/>
            <person name="Oberhansli S."/>
        </authorList>
    </citation>
    <scope>NUCLEOTIDE SEQUENCE</scope>
    <source>
        <strain evidence="1">Ena-SAMPLE-TAB-26-04-2022-14:26:32:270-5432</strain>
    </source>
</reference>
<evidence type="ECO:0000313" key="1">
    <source>
        <dbReference type="EMBL" id="CAH8248484.1"/>
    </source>
</evidence>
<protein>
    <submittedName>
        <fullName evidence="1">Uncharacterized protein</fullName>
    </submittedName>
</protein>
<organism evidence="1 2">
    <name type="scientific">Paenibacillus melissococcoides</name>
    <dbReference type="NCBI Taxonomy" id="2912268"/>
    <lineage>
        <taxon>Bacteria</taxon>
        <taxon>Bacillati</taxon>
        <taxon>Bacillota</taxon>
        <taxon>Bacilli</taxon>
        <taxon>Bacillales</taxon>
        <taxon>Paenibacillaceae</taxon>
        <taxon>Paenibacillus</taxon>
    </lineage>
</organism>
<dbReference type="RefSeq" id="WP_261945456.1">
    <property type="nucleotide sequence ID" value="NZ_CALYLO010000010.1"/>
</dbReference>
<gene>
    <name evidence="1" type="ORF">WJ0W_007151</name>
</gene>
<comment type="caution">
    <text evidence="1">The sequence shown here is derived from an EMBL/GenBank/DDBJ whole genome shotgun (WGS) entry which is preliminary data.</text>
</comment>
<proteinExistence type="predicted"/>
<sequence>MLLHDQKTMTLDESISSLNYLFNKLIESEQLVSLDLYGSAYIPKCKVKSVRSLTNGYTYEVLADNGTQFTLNPEKIRYIRFDVISDVVTSFEMFKSSLASAEVQTGNFDFMVHFMVHDENRDNGFLLTVKVLKSS</sequence>
<keyword evidence="2" id="KW-1185">Reference proteome</keyword>
<dbReference type="EMBL" id="CALYLO010000010">
    <property type="protein sequence ID" value="CAH8248484.1"/>
    <property type="molecule type" value="Genomic_DNA"/>
</dbReference>
<accession>A0ABN8UBI9</accession>
<name>A0ABN8UBI9_9BACL</name>
<evidence type="ECO:0000313" key="2">
    <source>
        <dbReference type="Proteomes" id="UP001154322"/>
    </source>
</evidence>